<feature type="binding site" evidence="6">
    <location>
        <position position="220"/>
    </location>
    <ligand>
        <name>Ca(2+)</name>
        <dbReference type="ChEBI" id="CHEBI:29108"/>
        <label>3</label>
    </ligand>
</feature>
<feature type="disulfide bond" evidence="6">
    <location>
        <begin position="67"/>
        <end position="179"/>
    </location>
</feature>
<organism evidence="4 5">
    <name type="scientific">Jonesia denitrificans (strain ATCC 14870 / DSM 20603 / BCRC 15368 / CIP 55.134 / JCM 11481 / NBRC 15587 / NCTC 10816 / Prevot 55134)</name>
    <name type="common">Listeria denitrificans</name>
    <dbReference type="NCBI Taxonomy" id="471856"/>
    <lineage>
        <taxon>Bacteria</taxon>
        <taxon>Bacillati</taxon>
        <taxon>Actinomycetota</taxon>
        <taxon>Actinomycetes</taxon>
        <taxon>Micrococcales</taxon>
        <taxon>Jonesiaceae</taxon>
        <taxon>Jonesia</taxon>
    </lineage>
</organism>
<dbReference type="PROSITE" id="PS50983">
    <property type="entry name" value="FE_B12_PBP"/>
    <property type="match status" value="1"/>
</dbReference>
<protein>
    <submittedName>
        <fullName evidence="4">Periplasmic binding protein</fullName>
    </submittedName>
</protein>
<dbReference type="RefSeq" id="WP_015771251.1">
    <property type="nucleotide sequence ID" value="NC_013174.1"/>
</dbReference>
<dbReference type="InterPro" id="IPR050902">
    <property type="entry name" value="ABC_Transporter_SBP"/>
</dbReference>
<dbReference type="EvolutionaryTrace" id="C7R301"/>
<dbReference type="Proteomes" id="UP000000628">
    <property type="component" value="Chromosome"/>
</dbReference>
<dbReference type="PDBsum" id="4MLZ"/>
<reference evidence="4 5" key="1">
    <citation type="journal article" date="2009" name="Stand. Genomic Sci.">
        <title>Complete genome sequence of Jonesia denitrificans type strain (Prevot 55134).</title>
        <authorList>
            <person name="Pukall R."/>
            <person name="Gehrich-Schroter G."/>
            <person name="Lapidus A."/>
            <person name="Nolan M."/>
            <person name="Glavina Del Rio T."/>
            <person name="Lucas S."/>
            <person name="Chen F."/>
            <person name="Tice H."/>
            <person name="Pitluck S."/>
            <person name="Cheng J.F."/>
            <person name="Copeland A."/>
            <person name="Saunders E."/>
            <person name="Brettin T."/>
            <person name="Detter J.C."/>
            <person name="Bruce D."/>
            <person name="Goodwin L."/>
            <person name="Pati A."/>
            <person name="Ivanova N."/>
            <person name="Mavromatis K."/>
            <person name="Ovchinnikova G."/>
            <person name="Chen A."/>
            <person name="Palaniappan K."/>
            <person name="Land M."/>
            <person name="Hauser L."/>
            <person name="Chang Y.J."/>
            <person name="Jeffries C.D."/>
            <person name="Chain P."/>
            <person name="Goker M."/>
            <person name="Bristow J."/>
            <person name="Eisen J.A."/>
            <person name="Markowitz V."/>
            <person name="Hugenholtz P."/>
            <person name="Kyrpides N.C."/>
            <person name="Klenk H.P."/>
            <person name="Han C."/>
        </authorList>
    </citation>
    <scope>NUCLEOTIDE SEQUENCE [LARGE SCALE GENOMIC DNA]</scope>
    <source>
        <strain evidence="5">ATCC 14870 / DSM 20603 / BCRC 15368 / CIP 55.134 / JCM 11481 / NBRC 15587 / NCTC 10816 / Prevot 55134</strain>
    </source>
</reference>
<dbReference type="Pfam" id="PF01497">
    <property type="entry name" value="Peripla_BP_2"/>
    <property type="match status" value="1"/>
</dbReference>
<dbReference type="STRING" id="471856.Jden_0967"/>
<dbReference type="eggNOG" id="COG0614">
    <property type="taxonomic scope" value="Bacteria"/>
</dbReference>
<evidence type="ECO:0000256" key="2">
    <source>
        <dbReference type="SAM" id="MobiDB-lite"/>
    </source>
</evidence>
<dbReference type="AlphaFoldDB" id="C7R301"/>
<dbReference type="SMR" id="C7R301"/>
<accession>C7R301</accession>
<evidence type="ECO:0000313" key="4">
    <source>
        <dbReference type="EMBL" id="ACV08623.1"/>
    </source>
</evidence>
<feature type="domain" description="Fe/B12 periplasmic-binding" evidence="3">
    <location>
        <begin position="79"/>
        <end position="355"/>
    </location>
</feature>
<dbReference type="NCBIfam" id="TIGR03868">
    <property type="entry name" value="F420-O_ABCperi"/>
    <property type="match status" value="1"/>
</dbReference>
<dbReference type="HOGENOM" id="CLU_038034_7_2_11"/>
<feature type="compositionally biased region" description="Polar residues" evidence="2">
    <location>
        <begin position="44"/>
        <end position="59"/>
    </location>
</feature>
<dbReference type="InterPro" id="IPR002491">
    <property type="entry name" value="ABC_transptr_periplasmic_BD"/>
</dbReference>
<dbReference type="KEGG" id="jde:Jden_0967"/>
<feature type="binding site" evidence="6">
    <location>
        <position position="163"/>
    </location>
    <ligand>
        <name>Ca(2+)</name>
        <dbReference type="ChEBI" id="CHEBI:29108"/>
        <label>2</label>
    </ligand>
</feature>
<keyword evidence="6" id="KW-0479">Metal-binding</keyword>
<feature type="region of interest" description="Disordered" evidence="2">
    <location>
        <begin position="35"/>
        <end position="59"/>
    </location>
</feature>
<evidence type="ECO:0000259" key="3">
    <source>
        <dbReference type="PROSITE" id="PS50983"/>
    </source>
</evidence>
<proteinExistence type="evidence at protein level"/>
<feature type="binding site" evidence="6">
    <location>
        <position position="161"/>
    </location>
    <ligand>
        <name>Ca(2+)</name>
        <dbReference type="ChEBI" id="CHEBI:29108"/>
        <label>2</label>
    </ligand>
</feature>
<keyword evidence="5" id="KW-1185">Reference proteome</keyword>
<comment type="similarity">
    <text evidence="1">Belongs to the bacterial solute-binding protein 8 family.</text>
</comment>
<feature type="binding site" evidence="6">
    <location>
        <position position="98"/>
    </location>
    <ligand>
        <name>Ca(2+)</name>
        <dbReference type="ChEBI" id="CHEBI:29108"/>
        <label>1</label>
    </ligand>
</feature>
<sequence>MSASFFPVPLLYRPRGGVRAVVGASLCAVLVASCSAPSQPSPDSPTTNASSSQTREATTYPLTVDNCGTTATFDSVPERVVTLKSSTTELLLALGRGDRIVATSYLDGPVAPWLEDEAAQVPAVSAPLDERLPSLEKVLETEPDLIFAGWESMVTTEGLADRDRLTQLGVNTLVAPSACKEDGYRPDPLTWESLAQEITTVGTIFDAHSEAQSLVDTMNEQLAAISPDSRGLSALWFSSGSDTPFVGGGSGSAQLVMDTVGLRNIGSDIDDTWGPMSWEAIIDANPDVIVLVDSSWSSAQKKKDILTSHPVASTLDAVVNDRYLVIDFPPTEPGVRTADGAVALADQLAALTVED</sequence>
<dbReference type="PANTHER" id="PTHR30535">
    <property type="entry name" value="VITAMIN B12-BINDING PROTEIN"/>
    <property type="match status" value="1"/>
</dbReference>
<evidence type="ECO:0007829" key="6">
    <source>
        <dbReference type="PDB" id="4MLZ"/>
    </source>
</evidence>
<keyword evidence="6" id="KW-0002">3D-structure</keyword>
<dbReference type="PANTHER" id="PTHR30535:SF7">
    <property type="entry name" value="IRON(III) DICITRATE-BINDING PROTEIN"/>
    <property type="match status" value="1"/>
</dbReference>
<name>C7R301_JONDD</name>
<evidence type="ECO:0000256" key="1">
    <source>
        <dbReference type="ARBA" id="ARBA00008814"/>
    </source>
</evidence>
<dbReference type="PDB" id="4MLZ">
    <property type="method" value="X-ray"/>
    <property type="resolution" value="1.72 A"/>
    <property type="chains" value="A/B=28-355"/>
</dbReference>
<dbReference type="InterPro" id="IPR022287">
    <property type="entry name" value="ABC_trnsptr_F420-0_sub-bd_pred"/>
</dbReference>
<gene>
    <name evidence="4" type="ordered locus">Jden_0967</name>
</gene>
<keyword evidence="6" id="KW-0106">Calcium</keyword>
<evidence type="ECO:0000313" key="5">
    <source>
        <dbReference type="Proteomes" id="UP000000628"/>
    </source>
</evidence>
<reference evidence="6" key="2">
    <citation type="submission" date="2013-09" db="PDB data bank">
        <title>Crystal structure of periplasmic binding protein from Jonesia denitrificans.</title>
        <authorList>
            <person name="Chang C."/>
            <person name="Chhor G."/>
            <person name="Endres M."/>
            <person name="Joachimiak A."/>
        </authorList>
    </citation>
    <scope>X-RAY CRYSTALLOGRAPHY (1.72 ANGSTROMS) OF 28-355 IN COMPLEX WITH CA(2+)</scope>
    <scope>DISULFIDE BONDS</scope>
</reference>
<dbReference type="SUPFAM" id="SSF53807">
    <property type="entry name" value="Helical backbone' metal receptor"/>
    <property type="match status" value="1"/>
</dbReference>
<dbReference type="EMBL" id="CP001706">
    <property type="protein sequence ID" value="ACV08623.1"/>
    <property type="molecule type" value="Genomic_DNA"/>
</dbReference>
<dbReference type="Gene3D" id="3.40.50.1980">
    <property type="entry name" value="Nitrogenase molybdenum iron protein domain"/>
    <property type="match status" value="2"/>
</dbReference>
<dbReference type="GO" id="GO:0046872">
    <property type="term" value="F:metal ion binding"/>
    <property type="evidence" value="ECO:0007669"/>
    <property type="project" value="UniProtKB-KW"/>
</dbReference>